<comment type="caution">
    <text evidence="2">The sequence shown here is derived from an EMBL/GenBank/DDBJ whole genome shotgun (WGS) entry which is preliminary data.</text>
</comment>
<evidence type="ECO:0000256" key="1">
    <source>
        <dbReference type="SAM" id="Phobius"/>
    </source>
</evidence>
<keyword evidence="3" id="KW-1185">Reference proteome</keyword>
<keyword evidence="1" id="KW-0472">Membrane</keyword>
<dbReference type="Pfam" id="PF07841">
    <property type="entry name" value="DM4_12"/>
    <property type="match status" value="1"/>
</dbReference>
<dbReference type="AlphaFoldDB" id="A0AAW0SS85"/>
<dbReference type="EMBL" id="JARAKH010000047">
    <property type="protein sequence ID" value="KAK8377062.1"/>
    <property type="molecule type" value="Genomic_DNA"/>
</dbReference>
<evidence type="ECO:0000313" key="2">
    <source>
        <dbReference type="EMBL" id="KAK8377062.1"/>
    </source>
</evidence>
<dbReference type="InterPro" id="IPR006631">
    <property type="entry name" value="DM4_12"/>
</dbReference>
<accession>A0AAW0SS85</accession>
<feature type="transmembrane region" description="Helical" evidence="1">
    <location>
        <begin position="16"/>
        <end position="33"/>
    </location>
</feature>
<sequence length="275" mass="29989">MIFTAYHVLLSRMRPASGMWYLVVVLVVMTPLAQATLSLAVLPAVASVGGLAALKLLKYVGLSKLKNAVSNSGLDAITDLDDSGNDYYDRQPLFVAPPPTIVAPSPSYFASPPSYYPPSFTPLPLSSPPAFYIVPASGFHNFRTRRDVSRASGSGAEAGKVALKSEREYFDMISGLDRDGCVLRAVCEVASEPVHTLTEDEKTIMAAFSAPYKPSRRGPTTWRDIYYQALWVGRTASDATTTCAKTYTRCPVPARELLKALQEQERQKEGKASRQ</sequence>
<evidence type="ECO:0000313" key="3">
    <source>
        <dbReference type="Proteomes" id="UP001487740"/>
    </source>
</evidence>
<keyword evidence="1" id="KW-0812">Transmembrane</keyword>
<keyword evidence="1" id="KW-1133">Transmembrane helix</keyword>
<dbReference type="Proteomes" id="UP001487740">
    <property type="component" value="Unassembled WGS sequence"/>
</dbReference>
<name>A0AAW0SS85_SCYPA</name>
<reference evidence="2 3" key="1">
    <citation type="submission" date="2023-03" db="EMBL/GenBank/DDBJ databases">
        <title>High-quality genome of Scylla paramamosain provides insights in environmental adaptation.</title>
        <authorList>
            <person name="Zhang L."/>
        </authorList>
    </citation>
    <scope>NUCLEOTIDE SEQUENCE [LARGE SCALE GENOMIC DNA]</scope>
    <source>
        <strain evidence="2">LZ_2023a</strain>
        <tissue evidence="2">Muscle</tissue>
    </source>
</reference>
<organism evidence="2 3">
    <name type="scientific">Scylla paramamosain</name>
    <name type="common">Mud crab</name>
    <dbReference type="NCBI Taxonomy" id="85552"/>
    <lineage>
        <taxon>Eukaryota</taxon>
        <taxon>Metazoa</taxon>
        <taxon>Ecdysozoa</taxon>
        <taxon>Arthropoda</taxon>
        <taxon>Crustacea</taxon>
        <taxon>Multicrustacea</taxon>
        <taxon>Malacostraca</taxon>
        <taxon>Eumalacostraca</taxon>
        <taxon>Eucarida</taxon>
        <taxon>Decapoda</taxon>
        <taxon>Pleocyemata</taxon>
        <taxon>Brachyura</taxon>
        <taxon>Eubrachyura</taxon>
        <taxon>Portunoidea</taxon>
        <taxon>Portunidae</taxon>
        <taxon>Portuninae</taxon>
        <taxon>Scylla</taxon>
    </lineage>
</organism>
<gene>
    <name evidence="2" type="ORF">O3P69_013605</name>
</gene>
<proteinExistence type="predicted"/>
<protein>
    <submittedName>
        <fullName evidence="2">Uncharacterized protein</fullName>
    </submittedName>
</protein>